<sequence>MAGVLMKQKVIAARQERRTTMELEREKMRDQIRNKYNLHKKCLLIALFVSFAVFPSTFADSSLANLVVGPPNCGPPRAQPKGALTAAAAADSAAAVGGGIGILGCVVVGLAVVGSLVAAAVWTERVIYRRLPGRECTPDASAPLDEPELKAAKPPQASVV</sequence>
<evidence type="ECO:0008006" key="9">
    <source>
        <dbReference type="Google" id="ProtNLM"/>
    </source>
</evidence>
<name>A0ABD2M4W4_9BILA</name>
<evidence type="ECO:0000256" key="5">
    <source>
        <dbReference type="SAM" id="MobiDB-lite"/>
    </source>
</evidence>
<dbReference type="Pfam" id="PF05835">
    <property type="entry name" value="Synaphin"/>
    <property type="match status" value="1"/>
</dbReference>
<keyword evidence="8" id="KW-1185">Reference proteome</keyword>
<organism evidence="7 8">
    <name type="scientific">Heterodera trifolii</name>
    <dbReference type="NCBI Taxonomy" id="157864"/>
    <lineage>
        <taxon>Eukaryota</taxon>
        <taxon>Metazoa</taxon>
        <taxon>Ecdysozoa</taxon>
        <taxon>Nematoda</taxon>
        <taxon>Chromadorea</taxon>
        <taxon>Rhabditida</taxon>
        <taxon>Tylenchina</taxon>
        <taxon>Tylenchomorpha</taxon>
        <taxon>Tylenchoidea</taxon>
        <taxon>Heteroderidae</taxon>
        <taxon>Heteroderinae</taxon>
        <taxon>Heterodera</taxon>
    </lineage>
</organism>
<keyword evidence="6" id="KW-0472">Membrane</keyword>
<dbReference type="SUPFAM" id="SSF58038">
    <property type="entry name" value="SNARE fusion complex"/>
    <property type="match status" value="1"/>
</dbReference>
<evidence type="ECO:0000256" key="1">
    <source>
        <dbReference type="ARBA" id="ARBA00005396"/>
    </source>
</evidence>
<evidence type="ECO:0000256" key="4">
    <source>
        <dbReference type="ARBA" id="ARBA00022775"/>
    </source>
</evidence>
<dbReference type="EMBL" id="JBICBT010000133">
    <property type="protein sequence ID" value="KAL3122509.1"/>
    <property type="molecule type" value="Genomic_DNA"/>
</dbReference>
<keyword evidence="6" id="KW-1133">Transmembrane helix</keyword>
<keyword evidence="4" id="KW-0532">Neurotransmitter transport</keyword>
<evidence type="ECO:0000256" key="3">
    <source>
        <dbReference type="ARBA" id="ARBA00022483"/>
    </source>
</evidence>
<gene>
    <name evidence="7" type="ORF">niasHT_003045</name>
</gene>
<comment type="similarity">
    <text evidence="1">Belongs to the complexin/synaphin family.</text>
</comment>
<evidence type="ECO:0000313" key="7">
    <source>
        <dbReference type="EMBL" id="KAL3122509.1"/>
    </source>
</evidence>
<keyword evidence="2" id="KW-0813">Transport</keyword>
<dbReference type="AlphaFoldDB" id="A0ABD2M4W4"/>
<evidence type="ECO:0000256" key="6">
    <source>
        <dbReference type="SAM" id="Phobius"/>
    </source>
</evidence>
<dbReference type="InterPro" id="IPR008849">
    <property type="entry name" value="Synaphin"/>
</dbReference>
<protein>
    <recommendedName>
        <fullName evidence="9">Transmembrane protein</fullName>
    </recommendedName>
</protein>
<dbReference type="GO" id="GO:0006887">
    <property type="term" value="P:exocytosis"/>
    <property type="evidence" value="ECO:0007669"/>
    <property type="project" value="UniProtKB-KW"/>
</dbReference>
<evidence type="ECO:0000256" key="2">
    <source>
        <dbReference type="ARBA" id="ARBA00022448"/>
    </source>
</evidence>
<dbReference type="GO" id="GO:0006836">
    <property type="term" value="P:neurotransmitter transport"/>
    <property type="evidence" value="ECO:0007669"/>
    <property type="project" value="UniProtKB-KW"/>
</dbReference>
<feature type="region of interest" description="Disordered" evidence="5">
    <location>
        <begin position="139"/>
        <end position="160"/>
    </location>
</feature>
<comment type="caution">
    <text evidence="7">The sequence shown here is derived from an EMBL/GenBank/DDBJ whole genome shotgun (WGS) entry which is preliminary data.</text>
</comment>
<proteinExistence type="inferred from homology"/>
<keyword evidence="3" id="KW-0268">Exocytosis</keyword>
<keyword evidence="6" id="KW-0812">Transmembrane</keyword>
<evidence type="ECO:0000313" key="8">
    <source>
        <dbReference type="Proteomes" id="UP001620626"/>
    </source>
</evidence>
<accession>A0ABD2M4W4</accession>
<feature type="transmembrane region" description="Helical" evidence="6">
    <location>
        <begin position="100"/>
        <end position="122"/>
    </location>
</feature>
<dbReference type="Gene3D" id="1.20.5.580">
    <property type="entry name" value="Single Helix bin"/>
    <property type="match status" value="1"/>
</dbReference>
<reference evidence="7 8" key="1">
    <citation type="submission" date="2024-10" db="EMBL/GenBank/DDBJ databases">
        <authorList>
            <person name="Kim D."/>
        </authorList>
    </citation>
    <scope>NUCLEOTIDE SEQUENCE [LARGE SCALE GENOMIC DNA]</scope>
    <source>
        <strain evidence="7">BH-2024</strain>
    </source>
</reference>
<dbReference type="Proteomes" id="UP001620626">
    <property type="component" value="Unassembled WGS sequence"/>
</dbReference>